<feature type="compositionally biased region" description="Basic and acidic residues" evidence="9">
    <location>
        <begin position="514"/>
        <end position="533"/>
    </location>
</feature>
<dbReference type="Gene3D" id="3.40.50.10190">
    <property type="entry name" value="BRCT domain"/>
    <property type="match status" value="1"/>
</dbReference>
<keyword evidence="5" id="KW-0539">Nucleus</keyword>
<feature type="region of interest" description="Disordered" evidence="9">
    <location>
        <begin position="495"/>
        <end position="587"/>
    </location>
</feature>
<dbReference type="InterPro" id="IPR001357">
    <property type="entry name" value="BRCT_dom"/>
</dbReference>
<protein>
    <recommendedName>
        <fullName evidence="6">RNA polymerase II subunit A C-terminal domain phosphatase</fullName>
        <ecNumber evidence="2">3.1.3.16</ecNumber>
    </recommendedName>
</protein>
<evidence type="ECO:0000256" key="7">
    <source>
        <dbReference type="ARBA" id="ARBA00047761"/>
    </source>
</evidence>
<dbReference type="PANTHER" id="PTHR23081">
    <property type="entry name" value="RNA POLYMERASE II CTD PHOSPHATASE"/>
    <property type="match status" value="1"/>
</dbReference>
<dbReference type="SUPFAM" id="SSF52113">
    <property type="entry name" value="BRCT domain"/>
    <property type="match status" value="1"/>
</dbReference>
<feature type="compositionally biased region" description="Acidic residues" evidence="9">
    <location>
        <begin position="444"/>
        <end position="458"/>
    </location>
</feature>
<dbReference type="SMART" id="SM00292">
    <property type="entry name" value="BRCT"/>
    <property type="match status" value="1"/>
</dbReference>
<evidence type="ECO:0000256" key="4">
    <source>
        <dbReference type="ARBA" id="ARBA00022912"/>
    </source>
</evidence>
<dbReference type="GO" id="GO:0008420">
    <property type="term" value="F:RNA polymerase II CTD heptapeptide repeat phosphatase activity"/>
    <property type="evidence" value="ECO:0007669"/>
    <property type="project" value="InterPro"/>
</dbReference>
<evidence type="ECO:0000256" key="1">
    <source>
        <dbReference type="ARBA" id="ARBA00004123"/>
    </source>
</evidence>
<feature type="compositionally biased region" description="Basic and acidic residues" evidence="9">
    <location>
        <begin position="561"/>
        <end position="577"/>
    </location>
</feature>
<dbReference type="Gene3D" id="3.40.50.1000">
    <property type="entry name" value="HAD superfamily/HAD-like"/>
    <property type="match status" value="1"/>
</dbReference>
<keyword evidence="3" id="KW-0378">Hydrolase</keyword>
<evidence type="ECO:0000256" key="6">
    <source>
        <dbReference type="ARBA" id="ARBA00040602"/>
    </source>
</evidence>
<comment type="catalytic activity">
    <reaction evidence="8">
        <text>O-phospho-L-threonyl-[protein] + H2O = L-threonyl-[protein] + phosphate</text>
        <dbReference type="Rhea" id="RHEA:47004"/>
        <dbReference type="Rhea" id="RHEA-COMP:11060"/>
        <dbReference type="Rhea" id="RHEA-COMP:11605"/>
        <dbReference type="ChEBI" id="CHEBI:15377"/>
        <dbReference type="ChEBI" id="CHEBI:30013"/>
        <dbReference type="ChEBI" id="CHEBI:43474"/>
        <dbReference type="ChEBI" id="CHEBI:61977"/>
        <dbReference type="EC" id="3.1.3.16"/>
    </reaction>
</comment>
<feature type="region of interest" description="Disordered" evidence="9">
    <location>
        <begin position="399"/>
        <end position="475"/>
    </location>
</feature>
<dbReference type="InterPro" id="IPR036420">
    <property type="entry name" value="BRCT_dom_sf"/>
</dbReference>
<evidence type="ECO:0000256" key="8">
    <source>
        <dbReference type="ARBA" id="ARBA00048336"/>
    </source>
</evidence>
<keyword evidence="12" id="KW-1185">Reference proteome</keyword>
<evidence type="ECO:0000256" key="3">
    <source>
        <dbReference type="ARBA" id="ARBA00022801"/>
    </source>
</evidence>
<feature type="compositionally biased region" description="Basic and acidic residues" evidence="9">
    <location>
        <begin position="70"/>
        <end position="91"/>
    </location>
</feature>
<evidence type="ECO:0000313" key="12">
    <source>
        <dbReference type="Proteomes" id="UP000828390"/>
    </source>
</evidence>
<comment type="caution">
    <text evidence="11">The sequence shown here is derived from an EMBL/GenBank/DDBJ whole genome shotgun (WGS) entry which is preliminary data.</text>
</comment>
<organism evidence="11 12">
    <name type="scientific">Dreissena polymorpha</name>
    <name type="common">Zebra mussel</name>
    <name type="synonym">Mytilus polymorpha</name>
    <dbReference type="NCBI Taxonomy" id="45954"/>
    <lineage>
        <taxon>Eukaryota</taxon>
        <taxon>Metazoa</taxon>
        <taxon>Spiralia</taxon>
        <taxon>Lophotrochozoa</taxon>
        <taxon>Mollusca</taxon>
        <taxon>Bivalvia</taxon>
        <taxon>Autobranchia</taxon>
        <taxon>Heteroconchia</taxon>
        <taxon>Euheterodonta</taxon>
        <taxon>Imparidentia</taxon>
        <taxon>Neoheterodontei</taxon>
        <taxon>Myida</taxon>
        <taxon>Dreissenoidea</taxon>
        <taxon>Dreissenidae</taxon>
        <taxon>Dreissena</taxon>
    </lineage>
</organism>
<dbReference type="PROSITE" id="PS50172">
    <property type="entry name" value="BRCT"/>
    <property type="match status" value="1"/>
</dbReference>
<dbReference type="AlphaFoldDB" id="A0A9D4EF77"/>
<feature type="compositionally biased region" description="Basic and acidic residues" evidence="9">
    <location>
        <begin position="98"/>
        <end position="143"/>
    </location>
</feature>
<evidence type="ECO:0000259" key="10">
    <source>
        <dbReference type="PROSITE" id="PS50172"/>
    </source>
</evidence>
<reference evidence="11" key="2">
    <citation type="submission" date="2020-11" db="EMBL/GenBank/DDBJ databases">
        <authorList>
            <person name="McCartney M.A."/>
            <person name="Auch B."/>
            <person name="Kono T."/>
            <person name="Mallez S."/>
            <person name="Becker A."/>
            <person name="Gohl D.M."/>
            <person name="Silverstein K.A.T."/>
            <person name="Koren S."/>
            <person name="Bechman K.B."/>
            <person name="Herman A."/>
            <person name="Abrahante J.E."/>
            <person name="Garbe J."/>
        </authorList>
    </citation>
    <scope>NUCLEOTIDE SEQUENCE</scope>
    <source>
        <strain evidence="11">Duluth1</strain>
        <tissue evidence="11">Whole animal</tissue>
    </source>
</reference>
<feature type="compositionally biased region" description="Basic and acidic residues" evidence="9">
    <location>
        <begin position="219"/>
        <end position="236"/>
    </location>
</feature>
<comment type="catalytic activity">
    <reaction evidence="7">
        <text>O-phospho-L-seryl-[protein] + H2O = L-seryl-[protein] + phosphate</text>
        <dbReference type="Rhea" id="RHEA:20629"/>
        <dbReference type="Rhea" id="RHEA-COMP:9863"/>
        <dbReference type="Rhea" id="RHEA-COMP:11604"/>
        <dbReference type="ChEBI" id="CHEBI:15377"/>
        <dbReference type="ChEBI" id="CHEBI:29999"/>
        <dbReference type="ChEBI" id="CHEBI:43474"/>
        <dbReference type="ChEBI" id="CHEBI:83421"/>
        <dbReference type="EC" id="3.1.3.16"/>
    </reaction>
</comment>
<feature type="compositionally biased region" description="Polar residues" evidence="9">
    <location>
        <begin position="56"/>
        <end position="66"/>
    </location>
</feature>
<dbReference type="EC" id="3.1.3.16" evidence="2"/>
<feature type="compositionally biased region" description="Acidic residues" evidence="9">
    <location>
        <begin position="495"/>
        <end position="513"/>
    </location>
</feature>
<dbReference type="EMBL" id="JAIWYP010000009">
    <property type="protein sequence ID" value="KAH3778390.1"/>
    <property type="molecule type" value="Genomic_DNA"/>
</dbReference>
<name>A0A9D4EF77_DREPO</name>
<dbReference type="InterPro" id="IPR039189">
    <property type="entry name" value="Fcp1"/>
</dbReference>
<evidence type="ECO:0000256" key="5">
    <source>
        <dbReference type="ARBA" id="ARBA00023242"/>
    </source>
</evidence>
<dbReference type="Pfam" id="PF00533">
    <property type="entry name" value="BRCT"/>
    <property type="match status" value="1"/>
</dbReference>
<dbReference type="PANTHER" id="PTHR23081:SF36">
    <property type="entry name" value="RNA POLYMERASE II SUBUNIT A C-TERMINAL DOMAIN PHOSPHATASE"/>
    <property type="match status" value="1"/>
</dbReference>
<proteinExistence type="predicted"/>
<feature type="compositionally biased region" description="Basic and acidic residues" evidence="9">
    <location>
        <begin position="150"/>
        <end position="159"/>
    </location>
</feature>
<dbReference type="Proteomes" id="UP000828390">
    <property type="component" value="Unassembled WGS sequence"/>
</dbReference>
<keyword evidence="4" id="KW-0904">Protein phosphatase</keyword>
<sequence length="630" mass="71356">MVCIIDDREDVWHFSPNLVHVKPYRFFQGTADINAPPGLSKTEEDDKPMTHKVRRVSQSGMESTDSTSEEITKLEKESPKTDSKSELKSKPVNEIADTDNKTEESKPGNEKDQTGRKAEEKQKHVNELAENDSKMKDHSKQEAETAGIDSKMEGIKDDTNEGDSDDNKLLINEGNSDGDAKDRSDANQEISSKEKVKEEKSSDNSKQAKESDQQQQNKNETDVKQKTPETETKLNEDFIEWDDEDDYLFYLEEILKTIHSTFYDFYDQIKRNETEGIDVKDLDKPSLKNIIPYMRKKVLKGCNIVFSGVIPTNMNPEKSRAYVVAKALGATVQQDFLYKENEKDPTNYTTHLVAAKHGTTKVRTALKLKCIKIVNIDWLWCCTERWEKVEEILFPLAELDNGSGRDSPDPQKMKKELKRKVGKTEIGNSQSKKRQKVAPTGNGEGDENDLNAEIDTEQETPPTAMAETVDSSKPEAFSMSYNPILAFSDDDLAYMDKEVEDEMDDEFNESSEDENSRDVRIRTSVLKSEHLADLDVSESEESLSGDTPRGWGLKKLSPRSSSDEELKISNSPVREEVGPEYESETDQDKFEKIMDAFGPETEVSDNEEYQESVGSVDDEIAEAVIKEFLS</sequence>
<dbReference type="GO" id="GO:0005634">
    <property type="term" value="C:nucleus"/>
    <property type="evidence" value="ECO:0007669"/>
    <property type="project" value="UniProtKB-SubCell"/>
</dbReference>
<feature type="compositionally biased region" description="Basic and acidic residues" evidence="9">
    <location>
        <begin position="178"/>
        <end position="212"/>
    </location>
</feature>
<accession>A0A9D4EF77</accession>
<evidence type="ECO:0000256" key="2">
    <source>
        <dbReference type="ARBA" id="ARBA00013081"/>
    </source>
</evidence>
<dbReference type="InterPro" id="IPR023214">
    <property type="entry name" value="HAD_sf"/>
</dbReference>
<evidence type="ECO:0000313" key="11">
    <source>
        <dbReference type="EMBL" id="KAH3778390.1"/>
    </source>
</evidence>
<feature type="region of interest" description="Disordered" evidence="9">
    <location>
        <begin position="30"/>
        <end position="237"/>
    </location>
</feature>
<evidence type="ECO:0000256" key="9">
    <source>
        <dbReference type="SAM" id="MobiDB-lite"/>
    </source>
</evidence>
<feature type="domain" description="BRCT" evidence="10">
    <location>
        <begin position="294"/>
        <end position="396"/>
    </location>
</feature>
<comment type="subcellular location">
    <subcellularLocation>
        <location evidence="1">Nucleus</location>
    </subcellularLocation>
</comment>
<reference evidence="11" key="1">
    <citation type="journal article" date="2019" name="bioRxiv">
        <title>The Genome of the Zebra Mussel, Dreissena polymorpha: A Resource for Invasive Species Research.</title>
        <authorList>
            <person name="McCartney M.A."/>
            <person name="Auch B."/>
            <person name="Kono T."/>
            <person name="Mallez S."/>
            <person name="Zhang Y."/>
            <person name="Obille A."/>
            <person name="Becker A."/>
            <person name="Abrahante J.E."/>
            <person name="Garbe J."/>
            <person name="Badalamenti J.P."/>
            <person name="Herman A."/>
            <person name="Mangelson H."/>
            <person name="Liachko I."/>
            <person name="Sullivan S."/>
            <person name="Sone E.D."/>
            <person name="Koren S."/>
            <person name="Silverstein K.A.T."/>
            <person name="Beckman K.B."/>
            <person name="Gohl D.M."/>
        </authorList>
    </citation>
    <scope>NUCLEOTIDE SEQUENCE</scope>
    <source>
        <strain evidence="11">Duluth1</strain>
        <tissue evidence="11">Whole animal</tissue>
    </source>
</reference>
<dbReference type="FunFam" id="3.40.50.10190:FF:000007">
    <property type="entry name" value="RNA polymerase II subunit A C-terminal domain phosphatase"/>
    <property type="match status" value="1"/>
</dbReference>
<dbReference type="Gene3D" id="1.10.287.10">
    <property type="entry name" value="S15/NS1, RNA-binding"/>
    <property type="match status" value="1"/>
</dbReference>
<dbReference type="CDD" id="cd17729">
    <property type="entry name" value="BRCT_CTDP1"/>
    <property type="match status" value="1"/>
</dbReference>
<gene>
    <name evidence="11" type="ORF">DPMN_179847</name>
</gene>